<dbReference type="Proteomes" id="UP001152795">
    <property type="component" value="Unassembled WGS sequence"/>
</dbReference>
<organism evidence="1 2">
    <name type="scientific">Paramuricea clavata</name>
    <name type="common">Red gorgonian</name>
    <name type="synonym">Violescent sea-whip</name>
    <dbReference type="NCBI Taxonomy" id="317549"/>
    <lineage>
        <taxon>Eukaryota</taxon>
        <taxon>Metazoa</taxon>
        <taxon>Cnidaria</taxon>
        <taxon>Anthozoa</taxon>
        <taxon>Octocorallia</taxon>
        <taxon>Malacalcyonacea</taxon>
        <taxon>Plexauridae</taxon>
        <taxon>Paramuricea</taxon>
    </lineage>
</organism>
<protein>
    <submittedName>
        <fullName evidence="1">Uncharacterized protein</fullName>
    </submittedName>
</protein>
<accession>A0A6S7GAL5</accession>
<reference evidence="1" key="1">
    <citation type="submission" date="2020-04" db="EMBL/GenBank/DDBJ databases">
        <authorList>
            <person name="Alioto T."/>
            <person name="Alioto T."/>
            <person name="Gomez Garrido J."/>
        </authorList>
    </citation>
    <scope>NUCLEOTIDE SEQUENCE</scope>
    <source>
        <strain evidence="1">A484AB</strain>
    </source>
</reference>
<name>A0A6S7GAL5_PARCT</name>
<keyword evidence="2" id="KW-1185">Reference proteome</keyword>
<proteinExistence type="predicted"/>
<comment type="caution">
    <text evidence="1">The sequence shown here is derived from an EMBL/GenBank/DDBJ whole genome shotgun (WGS) entry which is preliminary data.</text>
</comment>
<dbReference type="EMBL" id="CACRXK020000980">
    <property type="protein sequence ID" value="CAB3986212.1"/>
    <property type="molecule type" value="Genomic_DNA"/>
</dbReference>
<gene>
    <name evidence="1" type="ORF">PACLA_8A040785</name>
</gene>
<evidence type="ECO:0000313" key="2">
    <source>
        <dbReference type="Proteomes" id="UP001152795"/>
    </source>
</evidence>
<evidence type="ECO:0000313" key="1">
    <source>
        <dbReference type="EMBL" id="CAB3986212.1"/>
    </source>
</evidence>
<sequence length="111" mass="12781">MEMMPHNVQLYLQQCEKRFEKIENNMSYLTGNLDVLQHDQCFNSVKIDELTKNQHVLQQQHNSAAVKIDPTIKQPRCSTIDEVEQLQTSQKAAQQSVTEGETSSYCNILLI</sequence>
<dbReference type="AlphaFoldDB" id="A0A6S7GAL5"/>